<feature type="compositionally biased region" description="Low complexity" evidence="1">
    <location>
        <begin position="85"/>
        <end position="105"/>
    </location>
</feature>
<dbReference type="EMBL" id="CAXLJM020000038">
    <property type="protein sequence ID" value="CAL8106910.1"/>
    <property type="molecule type" value="Genomic_DNA"/>
</dbReference>
<feature type="compositionally biased region" description="Low complexity" evidence="1">
    <location>
        <begin position="125"/>
        <end position="136"/>
    </location>
</feature>
<keyword evidence="3" id="KW-1185">Reference proteome</keyword>
<protein>
    <submittedName>
        <fullName evidence="2">Uncharacterized protein</fullName>
    </submittedName>
</protein>
<feature type="region of interest" description="Disordered" evidence="1">
    <location>
        <begin position="324"/>
        <end position="364"/>
    </location>
</feature>
<feature type="region of interest" description="Disordered" evidence="1">
    <location>
        <begin position="1"/>
        <end position="21"/>
    </location>
</feature>
<feature type="compositionally biased region" description="Polar residues" evidence="1">
    <location>
        <begin position="108"/>
        <end position="118"/>
    </location>
</feature>
<evidence type="ECO:0000313" key="3">
    <source>
        <dbReference type="Proteomes" id="UP001642540"/>
    </source>
</evidence>
<evidence type="ECO:0000256" key="1">
    <source>
        <dbReference type="SAM" id="MobiDB-lite"/>
    </source>
</evidence>
<feature type="compositionally biased region" description="Polar residues" evidence="1">
    <location>
        <begin position="137"/>
        <end position="150"/>
    </location>
</feature>
<feature type="compositionally biased region" description="Low complexity" evidence="1">
    <location>
        <begin position="324"/>
        <end position="335"/>
    </location>
</feature>
<feature type="compositionally biased region" description="Polar residues" evidence="1">
    <location>
        <begin position="1159"/>
        <end position="1174"/>
    </location>
</feature>
<feature type="compositionally biased region" description="Low complexity" evidence="1">
    <location>
        <begin position="680"/>
        <end position="690"/>
    </location>
</feature>
<feature type="region of interest" description="Disordered" evidence="1">
    <location>
        <begin position="58"/>
        <end position="250"/>
    </location>
</feature>
<feature type="compositionally biased region" description="Polar residues" evidence="1">
    <location>
        <begin position="1115"/>
        <end position="1141"/>
    </location>
</feature>
<feature type="compositionally biased region" description="Polar residues" evidence="1">
    <location>
        <begin position="555"/>
        <end position="564"/>
    </location>
</feature>
<feature type="region of interest" description="Disordered" evidence="1">
    <location>
        <begin position="1115"/>
        <end position="1187"/>
    </location>
</feature>
<feature type="compositionally biased region" description="Polar residues" evidence="1">
    <location>
        <begin position="628"/>
        <end position="647"/>
    </location>
</feature>
<feature type="region of interest" description="Disordered" evidence="1">
    <location>
        <begin position="723"/>
        <end position="825"/>
    </location>
</feature>
<proteinExistence type="predicted"/>
<feature type="region of interest" description="Disordered" evidence="1">
    <location>
        <begin position="552"/>
        <end position="703"/>
    </location>
</feature>
<feature type="compositionally biased region" description="Polar residues" evidence="1">
    <location>
        <begin position="208"/>
        <end position="221"/>
    </location>
</feature>
<feature type="compositionally biased region" description="Polar residues" evidence="1">
    <location>
        <begin position="67"/>
        <end position="79"/>
    </location>
</feature>
<feature type="compositionally biased region" description="Polar residues" evidence="1">
    <location>
        <begin position="579"/>
        <end position="588"/>
    </location>
</feature>
<comment type="caution">
    <text evidence="2">The sequence shown here is derived from an EMBL/GenBank/DDBJ whole genome shotgun (WGS) entry which is preliminary data.</text>
</comment>
<feature type="compositionally biased region" description="Low complexity" evidence="1">
    <location>
        <begin position="750"/>
        <end position="770"/>
    </location>
</feature>
<feature type="compositionally biased region" description="Polar residues" evidence="1">
    <location>
        <begin position="782"/>
        <end position="799"/>
    </location>
</feature>
<organism evidence="2 3">
    <name type="scientific">Orchesella dallaii</name>
    <dbReference type="NCBI Taxonomy" id="48710"/>
    <lineage>
        <taxon>Eukaryota</taxon>
        <taxon>Metazoa</taxon>
        <taxon>Ecdysozoa</taxon>
        <taxon>Arthropoda</taxon>
        <taxon>Hexapoda</taxon>
        <taxon>Collembola</taxon>
        <taxon>Entomobryomorpha</taxon>
        <taxon>Entomobryoidea</taxon>
        <taxon>Orchesellidae</taxon>
        <taxon>Orchesellinae</taxon>
        <taxon>Orchesella</taxon>
    </lineage>
</organism>
<feature type="region of interest" description="Disordered" evidence="1">
    <location>
        <begin position="377"/>
        <end position="399"/>
    </location>
</feature>
<feature type="compositionally biased region" description="Low complexity" evidence="1">
    <location>
        <begin position="196"/>
        <end position="207"/>
    </location>
</feature>
<name>A0ABP1QKQ6_9HEXA</name>
<feature type="compositionally biased region" description="Polar residues" evidence="1">
    <location>
        <begin position="738"/>
        <end position="747"/>
    </location>
</feature>
<gene>
    <name evidence="2" type="ORF">ODALV1_LOCUS12515</name>
</gene>
<sequence length="1288" mass="130182">MSCNRGNVGQSPGRNGNISQWLNNLGPNDQFGDNIILNSSIGSGSGLGGVCAPSYNTSSSGSYGSPQGRNISLNSSGQAGLNGIGAPSFNTSSSGSNGSPAGACGRQVTFNSSGQSGLSGIGAPSFNTSSSGSNGSPQGRNISLNSSGQAGLNGIGAPSFNTSSSGSNGSPAGACGRQVTFNSSGQSGLSGIGAPSFNTSSSGSNGSPQGRNISLNSSGQAGLNGIGAPSFNTSSSGSNGSPAGACGRQVTFNSSGQSGLSGISAPGYNTSSSGSYRSSPGAYGGNASLNSSGQNGLSGIGVPSFNTSSSGSYRSAQAYGGNASFNNSGQGNNSGLDSMVRPNLNSTGNSGGSGGQSCSPQRPGDISRAAEIAFGSFSESPQRPRTPLGNNINTSGRSELNGVVAPSLYSSSGSSGYNNQRGNTPIGDLLNMNMTASGLDDVSAPDYASNNSARSGYNSEALAPVGFMNTNWRMEDYVNMSANGLNEVGLPSLNNSSGSSAYSQQRPLTPIRDNLNMNLTGSGIGSISPISYNTSGNSGQLPAGACVRTPFRSPNIGNGPSIPTSHIERMNCSGGSGLSGISQPSYASSGPRAMLGDNSNGMNASDRSGLNSVGAPSLQSSGGGTPGRGQQNANLSGSGFSVNNSLPAGSPGQFIPPRPLTPLGNMNDIGNGLSGVTAPSLNSSSNSSGSARPRPLTPIGGNLNMNLNGSGLSGIAAPSFNSSLNSSGSGRPRPLNGDNFNMNLTGSGLSGVSAPGYNSSSSSSPQAGPSGTCGRGIKSPLAQPSTYCRPKTPTSNTCDRGSCQRPRTPIGDRLDLDGSGGGLSGVSAPNYNSSYGNGSSEVSGGGFNYNTSGANGLSQVSAPFLNSSGGSGGQSYPAQISYGDNFNDASGSGINQVNAPDMNSTISTINSPASQNRTGLSGIFAPSLYNSPYEGDAGGPMTSTPCAYPGAQVTNSPADMIQFSQQASPNLIQFSPQQASPNLIQFSPQQSPNLIQFSPDRGTFDSSRAAELAFGTMSDGGTFDSSRAADLAFGNMSDGEQFGIRRLPDEPSAELENIVRDGASFLMNVSGGDGQLNVEMGSPVAIVPYNSQIGDETIDRLRWGSFEQNIINQQNESAEEAPQSQQPGPIYQNPRNNNFDNGGSPGGAAGGVMVPYDDPNTSNDSGYSTRQSGPSPNPLINAGNRLMRAPPGNSSRVFDTNKLKLWVMNAVTKACQGQCGKSPWECEEHILKFLMGVVTSWRNLYSRRNDGRYNFMNSNHLMNKSGVSAIADSSTSDYGTADSSSCSQ</sequence>
<feature type="compositionally biased region" description="Polar residues" evidence="1">
    <location>
        <begin position="377"/>
        <end position="398"/>
    </location>
</feature>
<reference evidence="2 3" key="1">
    <citation type="submission" date="2024-08" db="EMBL/GenBank/DDBJ databases">
        <authorList>
            <person name="Cucini C."/>
            <person name="Frati F."/>
        </authorList>
    </citation>
    <scope>NUCLEOTIDE SEQUENCE [LARGE SCALE GENOMIC DNA]</scope>
</reference>
<feature type="compositionally biased region" description="Low complexity" evidence="1">
    <location>
        <begin position="156"/>
        <end position="176"/>
    </location>
</feature>
<feature type="compositionally biased region" description="Polar residues" evidence="1">
    <location>
        <begin position="597"/>
        <end position="611"/>
    </location>
</feature>
<feature type="compositionally biased region" description="Low complexity" evidence="1">
    <location>
        <begin position="227"/>
        <end position="247"/>
    </location>
</feature>
<accession>A0ABP1QKQ6</accession>
<feature type="compositionally biased region" description="Polar residues" evidence="1">
    <location>
        <begin position="179"/>
        <end position="189"/>
    </location>
</feature>
<evidence type="ECO:0000313" key="2">
    <source>
        <dbReference type="EMBL" id="CAL8106910.1"/>
    </source>
</evidence>
<dbReference type="Proteomes" id="UP001642540">
    <property type="component" value="Unassembled WGS sequence"/>
</dbReference>